<sequence>MNNQRTNVVVIGGGYAGVIAANHLRCNPDVAVTLINPRAEFVERIRLHQLVTGSDDAVVDYAEILGADVRLLVGTAERIDAAARTVTVAGDTVGYDYLIYAVGSTGAALNVPGATEFAYPISEFEHGAPLRDAIAGIRPGEPVTVVGAGPTGIEMAAELAEAGHAVTLVCGGVLGPYLHAKGRASVAKVMRTLDVTVVEGPAATVTEVRAGSVLLADGRELRSAVTIWTAGFGVPDLAARSGLATDALGRLLTDETLTSVDNPYIVAAGDASAPSDLPLRMSCQAAIPLGAQAANTVLSRIAGTEPAVINQAFTGQCISLGRDAATIQVAHLDDRVMPLYLGGRVAATVKEAVCKGTVSFLAKEARKPGSYFWLKGGKRAQRVADAKAAAVR</sequence>
<dbReference type="InterPro" id="IPR023753">
    <property type="entry name" value="FAD/NAD-binding_dom"/>
</dbReference>
<comment type="similarity">
    <text evidence="2">Belongs to the NADH dehydrogenase family.</text>
</comment>
<dbReference type="PANTHER" id="PTHR42913:SF3">
    <property type="entry name" value="64 KDA MITOCHONDRIAL NADH DEHYDROGENASE (EUROFUNG)"/>
    <property type="match status" value="1"/>
</dbReference>
<keyword evidence="8" id="KW-1185">Reference proteome</keyword>
<evidence type="ECO:0000256" key="3">
    <source>
        <dbReference type="ARBA" id="ARBA00022630"/>
    </source>
</evidence>
<dbReference type="RefSeq" id="WP_168143594.1">
    <property type="nucleotide sequence ID" value="NZ_CP038799.1"/>
</dbReference>
<gene>
    <name evidence="7" type="ORF">EXE63_21405</name>
</gene>
<evidence type="ECO:0000313" key="8">
    <source>
        <dbReference type="Proteomes" id="UP000501849"/>
    </source>
</evidence>
<dbReference type="EMBL" id="CP038799">
    <property type="protein sequence ID" value="QIV83160.1"/>
    <property type="molecule type" value="Genomic_DNA"/>
</dbReference>
<keyword evidence="3" id="KW-0285">Flavoprotein</keyword>
<name>A0A6H0S7M7_9MYCO</name>
<dbReference type="KEGG" id="mfre:EXE63_21405"/>
<feature type="domain" description="FAD/NAD(P)-binding" evidence="6">
    <location>
        <begin position="7"/>
        <end position="277"/>
    </location>
</feature>
<dbReference type="GO" id="GO:0003955">
    <property type="term" value="F:NAD(P)H dehydrogenase (quinone) activity"/>
    <property type="evidence" value="ECO:0007669"/>
    <property type="project" value="TreeGrafter"/>
</dbReference>
<evidence type="ECO:0000313" key="7">
    <source>
        <dbReference type="EMBL" id="QIV83160.1"/>
    </source>
</evidence>
<dbReference type="Proteomes" id="UP000501849">
    <property type="component" value="Chromosome"/>
</dbReference>
<organism evidence="7 8">
    <name type="scientific">Mycolicibacterium frederiksbergense</name>
    <dbReference type="NCBI Taxonomy" id="117567"/>
    <lineage>
        <taxon>Bacteria</taxon>
        <taxon>Bacillati</taxon>
        <taxon>Actinomycetota</taxon>
        <taxon>Actinomycetes</taxon>
        <taxon>Mycobacteriales</taxon>
        <taxon>Mycobacteriaceae</taxon>
        <taxon>Mycolicibacterium</taxon>
    </lineage>
</organism>
<dbReference type="InterPro" id="IPR036188">
    <property type="entry name" value="FAD/NAD-bd_sf"/>
</dbReference>
<dbReference type="PRINTS" id="PR00368">
    <property type="entry name" value="FADPNR"/>
</dbReference>
<evidence type="ECO:0000256" key="5">
    <source>
        <dbReference type="ARBA" id="ARBA00023002"/>
    </source>
</evidence>
<evidence type="ECO:0000256" key="4">
    <source>
        <dbReference type="ARBA" id="ARBA00022827"/>
    </source>
</evidence>
<evidence type="ECO:0000256" key="1">
    <source>
        <dbReference type="ARBA" id="ARBA00001974"/>
    </source>
</evidence>
<dbReference type="PANTHER" id="PTHR42913">
    <property type="entry name" value="APOPTOSIS-INDUCING FACTOR 1"/>
    <property type="match status" value="1"/>
</dbReference>
<keyword evidence="4" id="KW-0274">FAD</keyword>
<proteinExistence type="inferred from homology"/>
<dbReference type="Gene3D" id="3.50.50.100">
    <property type="match status" value="1"/>
</dbReference>
<reference evidence="7 8" key="1">
    <citation type="submission" date="2019-04" db="EMBL/GenBank/DDBJ databases">
        <title>Draft, Whole-Genome Sequence of the Anthracene-degrading Mycobacterium frederiksbergense LB501T, Isolated from a Polycyclic Aromatic Hydrocarbon (PAH)-Contaminated Soil.</title>
        <authorList>
            <person name="Augelletti F."/>
        </authorList>
    </citation>
    <scope>NUCLEOTIDE SEQUENCE [LARGE SCALE GENOMIC DNA]</scope>
    <source>
        <strain evidence="7 8">LB 501T</strain>
    </source>
</reference>
<evidence type="ECO:0000256" key="2">
    <source>
        <dbReference type="ARBA" id="ARBA00005272"/>
    </source>
</evidence>
<dbReference type="PRINTS" id="PR00469">
    <property type="entry name" value="PNDRDTASEII"/>
</dbReference>
<protein>
    <submittedName>
        <fullName evidence="7">FAD-dependent oxidoreductase</fullName>
    </submittedName>
</protein>
<dbReference type="SUPFAM" id="SSF51905">
    <property type="entry name" value="FAD/NAD(P)-binding domain"/>
    <property type="match status" value="2"/>
</dbReference>
<dbReference type="InterPro" id="IPR051169">
    <property type="entry name" value="NADH-Q_oxidoreductase"/>
</dbReference>
<dbReference type="GO" id="GO:0019646">
    <property type="term" value="P:aerobic electron transport chain"/>
    <property type="evidence" value="ECO:0007669"/>
    <property type="project" value="TreeGrafter"/>
</dbReference>
<evidence type="ECO:0000259" key="6">
    <source>
        <dbReference type="Pfam" id="PF07992"/>
    </source>
</evidence>
<keyword evidence="5" id="KW-0560">Oxidoreductase</keyword>
<dbReference type="Pfam" id="PF07992">
    <property type="entry name" value="Pyr_redox_2"/>
    <property type="match status" value="1"/>
</dbReference>
<accession>A0A6H0S7M7</accession>
<dbReference type="AlphaFoldDB" id="A0A6H0S7M7"/>
<comment type="cofactor">
    <cofactor evidence="1">
        <name>FAD</name>
        <dbReference type="ChEBI" id="CHEBI:57692"/>
    </cofactor>
</comment>